<dbReference type="EC" id="3.2.1.52" evidence="3"/>
<evidence type="ECO:0000313" key="11">
    <source>
        <dbReference type="Proteomes" id="UP000436088"/>
    </source>
</evidence>
<reference evidence="10" key="1">
    <citation type="submission" date="2019-09" db="EMBL/GenBank/DDBJ databases">
        <title>Draft genome information of white flower Hibiscus syriacus.</title>
        <authorList>
            <person name="Kim Y.-M."/>
        </authorList>
    </citation>
    <scope>NUCLEOTIDE SEQUENCE [LARGE SCALE GENOMIC DNA]</scope>
    <source>
        <strain evidence="10">YM2019G1</strain>
    </source>
</reference>
<organism evidence="10 11">
    <name type="scientific">Hibiscus syriacus</name>
    <name type="common">Rose of Sharon</name>
    <dbReference type="NCBI Taxonomy" id="106335"/>
    <lineage>
        <taxon>Eukaryota</taxon>
        <taxon>Viridiplantae</taxon>
        <taxon>Streptophyta</taxon>
        <taxon>Embryophyta</taxon>
        <taxon>Tracheophyta</taxon>
        <taxon>Spermatophyta</taxon>
        <taxon>Magnoliopsida</taxon>
        <taxon>eudicotyledons</taxon>
        <taxon>Gunneridae</taxon>
        <taxon>Pentapetalae</taxon>
        <taxon>rosids</taxon>
        <taxon>malvids</taxon>
        <taxon>Malvales</taxon>
        <taxon>Malvaceae</taxon>
        <taxon>Malvoideae</taxon>
        <taxon>Hibiscus</taxon>
    </lineage>
</organism>
<comment type="caution">
    <text evidence="10">The sequence shown here is derived from an EMBL/GenBank/DDBJ whole genome shotgun (WGS) entry which is preliminary data.</text>
</comment>
<dbReference type="InterPro" id="IPR029018">
    <property type="entry name" value="Hex-like_dom2"/>
</dbReference>
<evidence type="ECO:0000256" key="7">
    <source>
        <dbReference type="ARBA" id="ARBA00023295"/>
    </source>
</evidence>
<evidence type="ECO:0000256" key="6">
    <source>
        <dbReference type="ARBA" id="ARBA00023180"/>
    </source>
</evidence>
<dbReference type="InterPro" id="IPR017853">
    <property type="entry name" value="GH"/>
</dbReference>
<dbReference type="GO" id="GO:0005975">
    <property type="term" value="P:carbohydrate metabolic process"/>
    <property type="evidence" value="ECO:0007669"/>
    <property type="project" value="InterPro"/>
</dbReference>
<dbReference type="PANTHER" id="PTHR22600">
    <property type="entry name" value="BETA-HEXOSAMINIDASE"/>
    <property type="match status" value="1"/>
</dbReference>
<keyword evidence="11" id="KW-1185">Reference proteome</keyword>
<dbReference type="SUPFAM" id="SSF51445">
    <property type="entry name" value="(Trans)glycosidases"/>
    <property type="match status" value="1"/>
</dbReference>
<evidence type="ECO:0000256" key="3">
    <source>
        <dbReference type="ARBA" id="ARBA00012663"/>
    </source>
</evidence>
<dbReference type="GO" id="GO:0004563">
    <property type="term" value="F:beta-N-acetylhexosaminidase activity"/>
    <property type="evidence" value="ECO:0007669"/>
    <property type="project" value="UniProtKB-EC"/>
</dbReference>
<evidence type="ECO:0000259" key="9">
    <source>
        <dbReference type="Pfam" id="PF14845"/>
    </source>
</evidence>
<keyword evidence="7" id="KW-0326">Glycosidase</keyword>
<keyword evidence="5" id="KW-0378">Hydrolase</keyword>
<comment type="catalytic activity">
    <reaction evidence="1">
        <text>Hydrolysis of terminal non-reducing N-acetyl-D-hexosamine residues in N-acetyl-beta-D-hexosaminides.</text>
        <dbReference type="EC" id="3.2.1.52"/>
    </reaction>
</comment>
<gene>
    <name evidence="10" type="ORF">F3Y22_tig00110584pilonHSYRG00246</name>
</gene>
<dbReference type="InterPro" id="IPR015883">
    <property type="entry name" value="Glyco_hydro_20_cat"/>
</dbReference>
<dbReference type="PANTHER" id="PTHR22600:SF26">
    <property type="entry name" value="BETA-N-ACETYLHEXOSAMINIDASE"/>
    <property type="match status" value="1"/>
</dbReference>
<dbReference type="SUPFAM" id="SSF55545">
    <property type="entry name" value="beta-N-acetylhexosaminidase-like domain"/>
    <property type="match status" value="1"/>
</dbReference>
<dbReference type="GO" id="GO:0030203">
    <property type="term" value="P:glycosaminoglycan metabolic process"/>
    <property type="evidence" value="ECO:0007669"/>
    <property type="project" value="TreeGrafter"/>
</dbReference>
<dbReference type="InterPro" id="IPR029019">
    <property type="entry name" value="HEX_eukaryotic_N"/>
</dbReference>
<evidence type="ECO:0000313" key="10">
    <source>
        <dbReference type="EMBL" id="KAE8699206.1"/>
    </source>
</evidence>
<keyword evidence="4" id="KW-0732">Signal</keyword>
<dbReference type="PRINTS" id="PR00738">
    <property type="entry name" value="GLHYDRLASE20"/>
</dbReference>
<dbReference type="AlphaFoldDB" id="A0A6A3A5S4"/>
<feature type="domain" description="Glycoside hydrolase family 20 catalytic" evidence="8">
    <location>
        <begin position="166"/>
        <end position="225"/>
    </location>
</feature>
<dbReference type="Gene3D" id="3.30.379.10">
    <property type="entry name" value="Chitobiase/beta-hexosaminidase domain 2-like"/>
    <property type="match status" value="1"/>
</dbReference>
<evidence type="ECO:0000256" key="1">
    <source>
        <dbReference type="ARBA" id="ARBA00001231"/>
    </source>
</evidence>
<evidence type="ECO:0000256" key="2">
    <source>
        <dbReference type="ARBA" id="ARBA00006285"/>
    </source>
</evidence>
<dbReference type="Pfam" id="PF14845">
    <property type="entry name" value="Glycohydro_20b2"/>
    <property type="match status" value="1"/>
</dbReference>
<dbReference type="InterPro" id="IPR025705">
    <property type="entry name" value="Beta_hexosaminidase_sua/sub"/>
</dbReference>
<dbReference type="Proteomes" id="UP000436088">
    <property type="component" value="Unassembled WGS sequence"/>
</dbReference>
<evidence type="ECO:0000256" key="5">
    <source>
        <dbReference type="ARBA" id="ARBA00022801"/>
    </source>
</evidence>
<keyword evidence="6" id="KW-0325">Glycoprotein</keyword>
<dbReference type="GO" id="GO:0016020">
    <property type="term" value="C:membrane"/>
    <property type="evidence" value="ECO:0007669"/>
    <property type="project" value="TreeGrafter"/>
</dbReference>
<evidence type="ECO:0000259" key="8">
    <source>
        <dbReference type="Pfam" id="PF00728"/>
    </source>
</evidence>
<dbReference type="Pfam" id="PF00728">
    <property type="entry name" value="Glyco_hydro_20"/>
    <property type="match status" value="1"/>
</dbReference>
<feature type="domain" description="Beta-hexosaminidase eukaryotic type N-terminal" evidence="9">
    <location>
        <begin position="23"/>
        <end position="146"/>
    </location>
</feature>
<proteinExistence type="inferred from homology"/>
<name>A0A6A3A5S4_HIBSY</name>
<sequence>MKANQIDKGLTNPRFLQNSIVNVWPKPRLVSWPKPWFRPKPLARFLSSNFTIDSLYHQHLAPAANLYLGLVRTEHYRPFITPSVNVSASAPPLQTLSIDITDLVAPLQHGVNETYSLSISEVGERAYLTAKTAWGATRGLETFSQLVWGDPLAIPVGLYIWDAPLFSHRGLMLDTSRNYYEAEDIFRTIEATCANKLNVFHWHVTDSQSFPLMVPSEAKLAAKGQLLDVGKLIQPFNLSFQMVEPSASSSNLSTWTPHNFFQESIPSYRHGTTARTTPKRSFEPGIIGSYRLQNSVIWSVATEIFWGMIAYMILKQRGRDPKDGKLWPRTLAIAETLWSANRAGRKRSAEATDRMNEWRYRMVSRGVKAEQRGEG</sequence>
<protein>
    <recommendedName>
        <fullName evidence="3">beta-N-acetylhexosaminidase</fullName>
        <ecNumber evidence="3">3.2.1.52</ecNumber>
    </recommendedName>
</protein>
<evidence type="ECO:0000256" key="4">
    <source>
        <dbReference type="ARBA" id="ARBA00022729"/>
    </source>
</evidence>
<comment type="similarity">
    <text evidence="2">Belongs to the glycosyl hydrolase 20 family.</text>
</comment>
<dbReference type="EMBL" id="VEPZ02001041">
    <property type="protein sequence ID" value="KAE8699206.1"/>
    <property type="molecule type" value="Genomic_DNA"/>
</dbReference>
<dbReference type="Gene3D" id="3.20.20.80">
    <property type="entry name" value="Glycosidases"/>
    <property type="match status" value="2"/>
</dbReference>
<accession>A0A6A3A5S4</accession>